<name>A0ABN5X0S9_9GAMM</name>
<dbReference type="Proteomes" id="UP000289555">
    <property type="component" value="Chromosome"/>
</dbReference>
<reference evidence="2" key="1">
    <citation type="journal article" date="2019" name="Microbiol. Resour. Announc.">
        <title>Complete Genome Sequence of Halomonas olivaria, a Moderately Halophilic Bacterium Isolated from Olive Processing Effluents, Obtained by Nanopore Sequencing.</title>
        <authorList>
            <person name="Nagata S."/>
            <person name="Ii K.M."/>
            <person name="Tsukimi T."/>
            <person name="Miura M.C."/>
            <person name="Galipon J."/>
            <person name="Arakawa K."/>
        </authorList>
    </citation>
    <scope>NUCLEOTIDE SEQUENCE [LARGE SCALE GENOMIC DNA]</scope>
    <source>
        <strain evidence="2">TYRC17</strain>
    </source>
</reference>
<accession>A0ABN5X0S9</accession>
<proteinExistence type="predicted"/>
<evidence type="ECO:0000313" key="2">
    <source>
        <dbReference type="Proteomes" id="UP000289555"/>
    </source>
</evidence>
<sequence>MEGEFTVIQGFLESRREIVLANQLIMELLLEEANSTPTIQFGTILGNIGITDQFA</sequence>
<gene>
    <name evidence="1" type="ORF">HORIV_28530</name>
</gene>
<protein>
    <submittedName>
        <fullName evidence="1">Uncharacterized protein</fullName>
    </submittedName>
</protein>
<evidence type="ECO:0000313" key="1">
    <source>
        <dbReference type="EMBL" id="BBI50432.1"/>
    </source>
</evidence>
<organism evidence="1 2">
    <name type="scientific">Vreelandella olivaria</name>
    <dbReference type="NCBI Taxonomy" id="390919"/>
    <lineage>
        <taxon>Bacteria</taxon>
        <taxon>Pseudomonadati</taxon>
        <taxon>Pseudomonadota</taxon>
        <taxon>Gammaproteobacteria</taxon>
        <taxon>Oceanospirillales</taxon>
        <taxon>Halomonadaceae</taxon>
        <taxon>Vreelandella</taxon>
    </lineage>
</organism>
<dbReference type="EMBL" id="AP019416">
    <property type="protein sequence ID" value="BBI50432.1"/>
    <property type="molecule type" value="Genomic_DNA"/>
</dbReference>
<keyword evidence="2" id="KW-1185">Reference proteome</keyword>